<dbReference type="GO" id="GO:0003700">
    <property type="term" value="F:DNA-binding transcription factor activity"/>
    <property type="evidence" value="ECO:0007669"/>
    <property type="project" value="TreeGrafter"/>
</dbReference>
<protein>
    <submittedName>
        <fullName evidence="7">TetR family transcriptional regulator</fullName>
    </submittedName>
</protein>
<dbReference type="InterPro" id="IPR036271">
    <property type="entry name" value="Tet_transcr_reg_TetR-rel_C_sf"/>
</dbReference>
<comment type="caution">
    <text evidence="7">The sequence shown here is derived from an EMBL/GenBank/DDBJ whole genome shotgun (WGS) entry which is preliminary data.</text>
</comment>
<evidence type="ECO:0000313" key="8">
    <source>
        <dbReference type="Proteomes" id="UP000186040"/>
    </source>
</evidence>
<dbReference type="AlphaFoldDB" id="A0A1Q9LBQ3"/>
<dbReference type="InterPro" id="IPR050109">
    <property type="entry name" value="HTH-type_TetR-like_transc_reg"/>
</dbReference>
<dbReference type="InterPro" id="IPR001647">
    <property type="entry name" value="HTH_TetR"/>
</dbReference>
<accession>A0A1Q9LBQ3</accession>
<keyword evidence="2" id="KW-0805">Transcription regulation</keyword>
<reference evidence="7 8" key="1">
    <citation type="submission" date="2016-10" db="EMBL/GenBank/DDBJ databases">
        <title>The Draft Genome Sequence of Actinokineospora bangkokensis 44EHWT reveals the biosynthetic pathway of antifungal compounds Thailandins with unusual extender unit butylmalonyl-CoA.</title>
        <authorList>
            <person name="Greule A."/>
            <person name="Intra B."/>
            <person name="Flemming S."/>
            <person name="Rommel M.G."/>
            <person name="Panbangred W."/>
            <person name="Bechthold A."/>
        </authorList>
    </citation>
    <scope>NUCLEOTIDE SEQUENCE [LARGE SCALE GENOMIC DNA]</scope>
    <source>
        <strain evidence="7 8">44EHW</strain>
    </source>
</reference>
<dbReference type="InterPro" id="IPR009057">
    <property type="entry name" value="Homeodomain-like_sf"/>
</dbReference>
<feature type="DNA-binding region" description="H-T-H motif" evidence="5">
    <location>
        <begin position="34"/>
        <end position="53"/>
    </location>
</feature>
<keyword evidence="8" id="KW-1185">Reference proteome</keyword>
<keyword evidence="3 5" id="KW-0238">DNA-binding</keyword>
<evidence type="ECO:0000256" key="2">
    <source>
        <dbReference type="ARBA" id="ARBA00023015"/>
    </source>
</evidence>
<dbReference type="PANTHER" id="PTHR30055:SF234">
    <property type="entry name" value="HTH-TYPE TRANSCRIPTIONAL REGULATOR BETI"/>
    <property type="match status" value="1"/>
</dbReference>
<dbReference type="Gene3D" id="1.10.357.10">
    <property type="entry name" value="Tetracycline Repressor, domain 2"/>
    <property type="match status" value="1"/>
</dbReference>
<dbReference type="PROSITE" id="PS50977">
    <property type="entry name" value="HTH_TETR_2"/>
    <property type="match status" value="1"/>
</dbReference>
<dbReference type="STRING" id="1193682.BJP25_05025"/>
<evidence type="ECO:0000259" key="6">
    <source>
        <dbReference type="PROSITE" id="PS50977"/>
    </source>
</evidence>
<keyword evidence="1" id="KW-0678">Repressor</keyword>
<proteinExistence type="predicted"/>
<dbReference type="SUPFAM" id="SSF48498">
    <property type="entry name" value="Tetracyclin repressor-like, C-terminal domain"/>
    <property type="match status" value="1"/>
</dbReference>
<dbReference type="Pfam" id="PF00440">
    <property type="entry name" value="TetR_N"/>
    <property type="match status" value="1"/>
</dbReference>
<sequence length="200" mass="21620">MPRLSRVESQARTRELLVATAKELFLRDGYHATSLEKVAEAAGFSKGAVYSNFRNKDELCLVVLDDIHAEHIKAVGEAIAGRPFDDAVALFSQWAERMIGDEGWTVLEVEFGLQARRDPALRAELAVRDRAVRDAIAALARTFDTSAHPAPLPAQDLATALLSLGIGLGIQRVIDPGIPVGVLADTLRSLLGLPKSEKDA</sequence>
<dbReference type="GO" id="GO:0000976">
    <property type="term" value="F:transcription cis-regulatory region binding"/>
    <property type="evidence" value="ECO:0007669"/>
    <property type="project" value="TreeGrafter"/>
</dbReference>
<dbReference type="PRINTS" id="PR00455">
    <property type="entry name" value="HTHTETR"/>
</dbReference>
<dbReference type="RefSeq" id="WP_075978637.1">
    <property type="nucleotide sequence ID" value="NZ_MKQR01000032.1"/>
</dbReference>
<evidence type="ECO:0000256" key="1">
    <source>
        <dbReference type="ARBA" id="ARBA00022491"/>
    </source>
</evidence>
<evidence type="ECO:0000313" key="7">
    <source>
        <dbReference type="EMBL" id="OLR89454.1"/>
    </source>
</evidence>
<dbReference type="InterPro" id="IPR039538">
    <property type="entry name" value="BetI_C"/>
</dbReference>
<feature type="domain" description="HTH tetR-type" evidence="6">
    <location>
        <begin position="11"/>
        <end position="71"/>
    </location>
</feature>
<evidence type="ECO:0000256" key="5">
    <source>
        <dbReference type="PROSITE-ProRule" id="PRU00335"/>
    </source>
</evidence>
<dbReference type="SUPFAM" id="SSF46689">
    <property type="entry name" value="Homeodomain-like"/>
    <property type="match status" value="1"/>
</dbReference>
<evidence type="ECO:0000256" key="3">
    <source>
        <dbReference type="ARBA" id="ARBA00023125"/>
    </source>
</evidence>
<dbReference type="PANTHER" id="PTHR30055">
    <property type="entry name" value="HTH-TYPE TRANSCRIPTIONAL REGULATOR RUTR"/>
    <property type="match status" value="1"/>
</dbReference>
<name>A0A1Q9LBQ3_9PSEU</name>
<dbReference type="EMBL" id="MKQR01000032">
    <property type="protein sequence ID" value="OLR89454.1"/>
    <property type="molecule type" value="Genomic_DNA"/>
</dbReference>
<dbReference type="Proteomes" id="UP000186040">
    <property type="component" value="Unassembled WGS sequence"/>
</dbReference>
<dbReference type="Pfam" id="PF13977">
    <property type="entry name" value="TetR_C_6"/>
    <property type="match status" value="1"/>
</dbReference>
<gene>
    <name evidence="7" type="ORF">BJP25_05025</name>
</gene>
<evidence type="ECO:0000256" key="4">
    <source>
        <dbReference type="ARBA" id="ARBA00023163"/>
    </source>
</evidence>
<organism evidence="7 8">
    <name type="scientific">Actinokineospora bangkokensis</name>
    <dbReference type="NCBI Taxonomy" id="1193682"/>
    <lineage>
        <taxon>Bacteria</taxon>
        <taxon>Bacillati</taxon>
        <taxon>Actinomycetota</taxon>
        <taxon>Actinomycetes</taxon>
        <taxon>Pseudonocardiales</taxon>
        <taxon>Pseudonocardiaceae</taxon>
        <taxon>Actinokineospora</taxon>
    </lineage>
</organism>
<dbReference type="OrthoDB" id="7252896at2"/>
<keyword evidence="4" id="KW-0804">Transcription</keyword>